<gene>
    <name evidence="13" type="primary">ppx</name>
    <name evidence="13" type="ORF">GPAL_4001</name>
</gene>
<evidence type="ECO:0000259" key="11">
    <source>
        <dbReference type="Pfam" id="PF02541"/>
    </source>
</evidence>
<comment type="subcellular location">
    <subcellularLocation>
        <location evidence="2">Cell membrane</location>
        <topology evidence="2">Peripheral membrane protein</topology>
    </subcellularLocation>
</comment>
<evidence type="ECO:0000256" key="9">
    <source>
        <dbReference type="ARBA" id="ARBA00023136"/>
    </source>
</evidence>
<dbReference type="PANTHER" id="PTHR30005:SF14">
    <property type="entry name" value="EXOPOLYPHOSPHATASE"/>
    <property type="match status" value="1"/>
</dbReference>
<dbReference type="InterPro" id="IPR030673">
    <property type="entry name" value="PyroPPase_GppA_Ppx"/>
</dbReference>
<accession>K7A5W5</accession>
<feature type="domain" description="Ppx/GppA phosphatase C-terminal" evidence="12">
    <location>
        <begin position="322"/>
        <end position="495"/>
    </location>
</feature>
<reference evidence="14" key="1">
    <citation type="journal article" date="2014" name="Environ. Microbiol.">
        <title>Comparative genomics of the marine bacterial genus Glaciecola reveals the high degree of genomic diversity and genomic characteristic for cold adaptation.</title>
        <authorList>
            <person name="Qin Q.L."/>
            <person name="Xie B.B."/>
            <person name="Yu Y."/>
            <person name="Shu Y.L."/>
            <person name="Rong J.C."/>
            <person name="Zhang Y.J."/>
            <person name="Zhao D.L."/>
            <person name="Chen X.L."/>
            <person name="Zhang X.Y."/>
            <person name="Chen B."/>
            <person name="Zhou B.C."/>
            <person name="Zhang Y.Z."/>
        </authorList>
    </citation>
    <scope>NUCLEOTIDE SEQUENCE [LARGE SCALE GENOMIC DNA]</scope>
    <source>
        <strain evidence="14">ACAM 615</strain>
    </source>
</reference>
<dbReference type="CDD" id="cd24053">
    <property type="entry name" value="ASKHA_NBD_EcPPX-GppA-like"/>
    <property type="match status" value="1"/>
</dbReference>
<evidence type="ECO:0000256" key="3">
    <source>
        <dbReference type="ARBA" id="ARBA00007125"/>
    </source>
</evidence>
<protein>
    <recommendedName>
        <fullName evidence="6">Exopolyphosphatase</fullName>
        <ecNumber evidence="5">3.6.1.11</ecNumber>
    </recommendedName>
</protein>
<evidence type="ECO:0000313" key="13">
    <source>
        <dbReference type="EMBL" id="GAC30840.1"/>
    </source>
</evidence>
<feature type="domain" description="Ppx/GppA phosphatase N-terminal" evidence="11">
    <location>
        <begin position="32"/>
        <end position="313"/>
    </location>
</feature>
<keyword evidence="8" id="KW-0378">Hydrolase</keyword>
<evidence type="ECO:0000313" key="14">
    <source>
        <dbReference type="Proteomes" id="UP000006251"/>
    </source>
</evidence>
<dbReference type="InterPro" id="IPR043129">
    <property type="entry name" value="ATPase_NBD"/>
</dbReference>
<name>K7A5W5_9ALTE</name>
<dbReference type="GO" id="GO:0004309">
    <property type="term" value="F:exopolyphosphatase activity"/>
    <property type="evidence" value="ECO:0007669"/>
    <property type="project" value="UniProtKB-EC"/>
</dbReference>
<dbReference type="Proteomes" id="UP000006251">
    <property type="component" value="Unassembled WGS sequence"/>
</dbReference>
<sequence length="509" mass="56613">MQTLENVFEDVKTRDINLYAALDIGSNSFHLVIARVVAGSLQTVQKIKHKVRLAEGLNDKNILSDEAMERGLTTLQSMAESMQGLEPSHVRIVATHTLRKARNAKVFLSKARKVFPYPIEIISGPEEARLIYTGIANTTQSEGNRLVVDIGGGSTEFAVGEHLLPMMCKSVQMGCVSYQKRYFSDGVITKKAFQAAITGARQEIELVVGNLKRFKWETNIGASGTIRSICSVLTAQAQSKSDVAITKAGLNELMQACCEVGRSEQLNLPSLTEDRKQVFAAGLSILIAIFRSLNLSAMEVSGAALREGVLYEAHDSGATTNIRERTAQSLATRYDVDTLYAKKVWGTCIKIYEQAADAWDIKMGDLRHILGWSALLHEVGLQINSRGVQRHSSYIIEQSDLPGFNQEQQKLLAALVRFHRKKIKLAELPSFVNYSETVVLKLLVLLRLGIVLNINRQESQLPEFGLEIVEQKIILSFPDNWFDLSPLLLADLQQENQYIEATGMHIRIK</sequence>
<dbReference type="OrthoDB" id="9793035at2"/>
<dbReference type="InterPro" id="IPR048950">
    <property type="entry name" value="Ppx_GppA_C"/>
</dbReference>
<dbReference type="GO" id="GO:0006798">
    <property type="term" value="P:polyphosphate catabolic process"/>
    <property type="evidence" value="ECO:0007669"/>
    <property type="project" value="TreeGrafter"/>
</dbReference>
<dbReference type="Pfam" id="PF02541">
    <property type="entry name" value="Ppx-GppA"/>
    <property type="match status" value="1"/>
</dbReference>
<dbReference type="NCBIfam" id="TIGR03706">
    <property type="entry name" value="exo_poly_only"/>
    <property type="match status" value="1"/>
</dbReference>
<dbReference type="SUPFAM" id="SSF109604">
    <property type="entry name" value="HD-domain/PDEase-like"/>
    <property type="match status" value="1"/>
</dbReference>
<comment type="caution">
    <text evidence="13">The sequence shown here is derived from an EMBL/GenBank/DDBJ whole genome shotgun (WGS) entry which is preliminary data.</text>
</comment>
<dbReference type="FunFam" id="3.30.420.40:FF:000023">
    <property type="entry name" value="Guanosine-5'-triphosphate,3'-diphosphate pyrophosphatase"/>
    <property type="match status" value="1"/>
</dbReference>
<evidence type="ECO:0000256" key="6">
    <source>
        <dbReference type="ARBA" id="ARBA00020416"/>
    </source>
</evidence>
<evidence type="ECO:0000256" key="2">
    <source>
        <dbReference type="ARBA" id="ARBA00004202"/>
    </source>
</evidence>
<dbReference type="PANTHER" id="PTHR30005">
    <property type="entry name" value="EXOPOLYPHOSPHATASE"/>
    <property type="match status" value="1"/>
</dbReference>
<evidence type="ECO:0000256" key="10">
    <source>
        <dbReference type="ARBA" id="ARBA00047607"/>
    </source>
</evidence>
<dbReference type="InterPro" id="IPR050273">
    <property type="entry name" value="GppA/Ppx_hydrolase"/>
</dbReference>
<dbReference type="RefSeq" id="WP_006015536.1">
    <property type="nucleotide sequence ID" value="NZ_BAEQ01000067.1"/>
</dbReference>
<evidence type="ECO:0000256" key="7">
    <source>
        <dbReference type="ARBA" id="ARBA00022475"/>
    </source>
</evidence>
<dbReference type="Pfam" id="PF21447">
    <property type="entry name" value="Ppx-GppA_III"/>
    <property type="match status" value="1"/>
</dbReference>
<dbReference type="AlphaFoldDB" id="K7A5W5"/>
<evidence type="ECO:0000256" key="5">
    <source>
        <dbReference type="ARBA" id="ARBA00012451"/>
    </source>
</evidence>
<dbReference type="Gene3D" id="3.30.420.40">
    <property type="match status" value="1"/>
</dbReference>
<dbReference type="EMBL" id="BAEQ01000067">
    <property type="protein sequence ID" value="GAC30840.1"/>
    <property type="molecule type" value="Genomic_DNA"/>
</dbReference>
<dbReference type="EC" id="3.6.1.11" evidence="5"/>
<dbReference type="Gene3D" id="1.10.3210.10">
    <property type="entry name" value="Hypothetical protein af1432"/>
    <property type="match status" value="1"/>
</dbReference>
<dbReference type="STRING" id="1121922.GCA_000428905_00248"/>
<proteinExistence type="inferred from homology"/>
<dbReference type="FunFam" id="3.30.420.150:FF:000001">
    <property type="entry name" value="Guanosine-5'-triphosphate,3'-diphosphate pyrophosphatase"/>
    <property type="match status" value="1"/>
</dbReference>
<dbReference type="Gene3D" id="3.30.420.150">
    <property type="entry name" value="Exopolyphosphatase. Domain 2"/>
    <property type="match status" value="1"/>
</dbReference>
<dbReference type="InterPro" id="IPR003695">
    <property type="entry name" value="Ppx_GppA_N"/>
</dbReference>
<keyword evidence="7" id="KW-1003">Cell membrane</keyword>
<evidence type="ECO:0000256" key="4">
    <source>
        <dbReference type="ARBA" id="ARBA00011738"/>
    </source>
</evidence>
<keyword evidence="14" id="KW-1185">Reference proteome</keyword>
<comment type="similarity">
    <text evidence="3">Belongs to the GppA/Ppx family.</text>
</comment>
<organism evidence="13 14">
    <name type="scientific">Brumicola pallidula DSM 14239 = ACAM 615</name>
    <dbReference type="NCBI Taxonomy" id="1121922"/>
    <lineage>
        <taxon>Bacteria</taxon>
        <taxon>Pseudomonadati</taxon>
        <taxon>Pseudomonadota</taxon>
        <taxon>Gammaproteobacteria</taxon>
        <taxon>Alteromonadales</taxon>
        <taxon>Alteromonadaceae</taxon>
        <taxon>Brumicola</taxon>
    </lineage>
</organism>
<comment type="catalytic activity">
    <reaction evidence="10">
        <text>[phosphate](n) + H2O = [phosphate](n-1) + phosphate + H(+)</text>
        <dbReference type="Rhea" id="RHEA:21528"/>
        <dbReference type="Rhea" id="RHEA-COMP:9859"/>
        <dbReference type="Rhea" id="RHEA-COMP:14279"/>
        <dbReference type="ChEBI" id="CHEBI:15377"/>
        <dbReference type="ChEBI" id="CHEBI:15378"/>
        <dbReference type="ChEBI" id="CHEBI:16838"/>
        <dbReference type="ChEBI" id="CHEBI:43474"/>
        <dbReference type="EC" id="3.6.1.11"/>
    </reaction>
</comment>
<evidence type="ECO:0000259" key="12">
    <source>
        <dbReference type="Pfam" id="PF21447"/>
    </source>
</evidence>
<comment type="subunit">
    <text evidence="4">Homodimer.</text>
</comment>
<dbReference type="GO" id="GO:0005886">
    <property type="term" value="C:plasma membrane"/>
    <property type="evidence" value="ECO:0007669"/>
    <property type="project" value="UniProtKB-SubCell"/>
</dbReference>
<dbReference type="PIRSF" id="PIRSF001267">
    <property type="entry name" value="Pyrophosphatase_GppA_Ppx"/>
    <property type="match status" value="1"/>
</dbReference>
<dbReference type="SUPFAM" id="SSF53067">
    <property type="entry name" value="Actin-like ATPase domain"/>
    <property type="match status" value="2"/>
</dbReference>
<keyword evidence="9" id="KW-0472">Membrane</keyword>
<evidence type="ECO:0000256" key="1">
    <source>
        <dbReference type="ARBA" id="ARBA00001946"/>
    </source>
</evidence>
<comment type="cofactor">
    <cofactor evidence="1">
        <name>Mg(2+)</name>
        <dbReference type="ChEBI" id="CHEBI:18420"/>
    </cofactor>
</comment>
<evidence type="ECO:0000256" key="8">
    <source>
        <dbReference type="ARBA" id="ARBA00022801"/>
    </source>
</evidence>
<dbReference type="InterPro" id="IPR022371">
    <property type="entry name" value="Exopolyphosphatase"/>
</dbReference>